<dbReference type="GO" id="GO:0003700">
    <property type="term" value="F:DNA-binding transcription factor activity"/>
    <property type="evidence" value="ECO:0007669"/>
    <property type="project" value="TreeGrafter"/>
</dbReference>
<reference evidence="8 9" key="1">
    <citation type="submission" date="2019-05" db="EMBL/GenBank/DDBJ databases">
        <title>Genomes sequences of two Nocardia cyriacigeorgica environmental isolates, type strains Nocardia asteroides ATCC 19247 and Nocardia cyriacigeorgica DSM 44484.</title>
        <authorList>
            <person name="Vautrin F."/>
            <person name="Bergeron E."/>
            <person name="Dubost A."/>
            <person name="Abrouk D."/>
            <person name="Rodriguez Nava V."/>
            <person name="Pujic P."/>
        </authorList>
    </citation>
    <scope>NUCLEOTIDE SEQUENCE [LARGE SCALE GENOMIC DNA]</scope>
    <source>
        <strain evidence="7 9">EML 1456</strain>
        <strain evidence="6 8">EML 446</strain>
    </source>
</reference>
<dbReference type="EMBL" id="VBUT01000008">
    <property type="protein sequence ID" value="TLF75411.1"/>
    <property type="molecule type" value="Genomic_DNA"/>
</dbReference>
<dbReference type="GO" id="GO:0045892">
    <property type="term" value="P:negative regulation of DNA-templated transcription"/>
    <property type="evidence" value="ECO:0007669"/>
    <property type="project" value="UniProtKB-ARBA"/>
</dbReference>
<dbReference type="Proteomes" id="UP000308349">
    <property type="component" value="Unassembled WGS sequence"/>
</dbReference>
<name>A0A5R8PGY6_9NOCA</name>
<sequence>MYAALTKSAIIDAARKLFVERGYDETSVDDIARESNVSKGAVYHHFPDKQQIFADVYRDATAAVTTKVAEEVAGTTADSWDRVEVAARAAIQAYAGDADTLALLRQVTRVLGDERTKQLESELALPLIRGLLDEMAAIGQLRSFDTDIAAQLAFRVLCEASLIVAAADDPESAARESETVMLRMLEGLRAPAAGS</sequence>
<proteinExistence type="predicted"/>
<dbReference type="PROSITE" id="PS01081">
    <property type="entry name" value="HTH_TETR_1"/>
    <property type="match status" value="1"/>
</dbReference>
<dbReference type="PANTHER" id="PTHR30055:SF234">
    <property type="entry name" value="HTH-TYPE TRANSCRIPTIONAL REGULATOR BETI"/>
    <property type="match status" value="1"/>
</dbReference>
<comment type="caution">
    <text evidence="7">The sequence shown here is derived from an EMBL/GenBank/DDBJ whole genome shotgun (WGS) entry which is preliminary data.</text>
</comment>
<evidence type="ECO:0000256" key="2">
    <source>
        <dbReference type="ARBA" id="ARBA00023125"/>
    </source>
</evidence>
<evidence type="ECO:0000313" key="8">
    <source>
        <dbReference type="Proteomes" id="UP000306378"/>
    </source>
</evidence>
<dbReference type="InterPro" id="IPR050109">
    <property type="entry name" value="HTH-type_TetR-like_transc_reg"/>
</dbReference>
<dbReference type="PRINTS" id="PR00455">
    <property type="entry name" value="HTHTETR"/>
</dbReference>
<accession>A0A5R8PGY6</accession>
<dbReference type="Pfam" id="PF21351">
    <property type="entry name" value="TetR_C_41"/>
    <property type="match status" value="1"/>
</dbReference>
<feature type="DNA-binding region" description="H-T-H motif" evidence="4">
    <location>
        <begin position="27"/>
        <end position="46"/>
    </location>
</feature>
<keyword evidence="2 4" id="KW-0238">DNA-binding</keyword>
<gene>
    <name evidence="6" type="ORF">FEK34_20340</name>
    <name evidence="7" type="ORF">FEK35_08995</name>
</gene>
<dbReference type="PROSITE" id="PS50977">
    <property type="entry name" value="HTH_TETR_2"/>
    <property type="match status" value="1"/>
</dbReference>
<keyword evidence="1" id="KW-0805">Transcription regulation</keyword>
<dbReference type="Pfam" id="PF00440">
    <property type="entry name" value="TetR_N"/>
    <property type="match status" value="1"/>
</dbReference>
<dbReference type="InterPro" id="IPR049484">
    <property type="entry name" value="Rv0078-like_C"/>
</dbReference>
<dbReference type="SUPFAM" id="SSF46689">
    <property type="entry name" value="Homeodomain-like"/>
    <property type="match status" value="1"/>
</dbReference>
<evidence type="ECO:0000313" key="6">
    <source>
        <dbReference type="EMBL" id="TLF75411.1"/>
    </source>
</evidence>
<evidence type="ECO:0000313" key="9">
    <source>
        <dbReference type="Proteomes" id="UP000308349"/>
    </source>
</evidence>
<organism evidence="7 9">
    <name type="scientific">Nocardia cyriacigeorgica</name>
    <dbReference type="NCBI Taxonomy" id="135487"/>
    <lineage>
        <taxon>Bacteria</taxon>
        <taxon>Bacillati</taxon>
        <taxon>Actinomycetota</taxon>
        <taxon>Actinomycetes</taxon>
        <taxon>Mycobacteriales</taxon>
        <taxon>Nocardiaceae</taxon>
        <taxon>Nocardia</taxon>
    </lineage>
</organism>
<feature type="domain" description="HTH tetR-type" evidence="5">
    <location>
        <begin position="4"/>
        <end position="64"/>
    </location>
</feature>
<dbReference type="EMBL" id="VBUU01000006">
    <property type="protein sequence ID" value="TLG14000.1"/>
    <property type="molecule type" value="Genomic_DNA"/>
</dbReference>
<evidence type="ECO:0000313" key="7">
    <source>
        <dbReference type="EMBL" id="TLG14000.1"/>
    </source>
</evidence>
<keyword evidence="3" id="KW-0804">Transcription</keyword>
<dbReference type="Proteomes" id="UP000306378">
    <property type="component" value="Unassembled WGS sequence"/>
</dbReference>
<dbReference type="OrthoDB" id="9805134at2"/>
<dbReference type="InterPro" id="IPR023772">
    <property type="entry name" value="DNA-bd_HTH_TetR-type_CS"/>
</dbReference>
<dbReference type="GO" id="GO:0000976">
    <property type="term" value="F:transcription cis-regulatory region binding"/>
    <property type="evidence" value="ECO:0007669"/>
    <property type="project" value="TreeGrafter"/>
</dbReference>
<dbReference type="Gene3D" id="1.10.357.10">
    <property type="entry name" value="Tetracycline Repressor, domain 2"/>
    <property type="match status" value="1"/>
</dbReference>
<dbReference type="InterPro" id="IPR009057">
    <property type="entry name" value="Homeodomain-like_sf"/>
</dbReference>
<evidence type="ECO:0000259" key="5">
    <source>
        <dbReference type="PROSITE" id="PS50977"/>
    </source>
</evidence>
<protein>
    <submittedName>
        <fullName evidence="7">TetR/AcrR family transcriptional regulator</fullName>
    </submittedName>
</protein>
<evidence type="ECO:0000256" key="1">
    <source>
        <dbReference type="ARBA" id="ARBA00023015"/>
    </source>
</evidence>
<dbReference type="InterPro" id="IPR001647">
    <property type="entry name" value="HTH_TetR"/>
</dbReference>
<dbReference type="PANTHER" id="PTHR30055">
    <property type="entry name" value="HTH-TYPE TRANSCRIPTIONAL REGULATOR RUTR"/>
    <property type="match status" value="1"/>
</dbReference>
<dbReference type="FunFam" id="1.10.10.60:FF:000141">
    <property type="entry name" value="TetR family transcriptional regulator"/>
    <property type="match status" value="1"/>
</dbReference>
<evidence type="ECO:0000256" key="3">
    <source>
        <dbReference type="ARBA" id="ARBA00023163"/>
    </source>
</evidence>
<dbReference type="AlphaFoldDB" id="A0A5R8PGY6"/>
<evidence type="ECO:0000256" key="4">
    <source>
        <dbReference type="PROSITE-ProRule" id="PRU00335"/>
    </source>
</evidence>